<accession>X5GD22</accession>
<evidence type="ECO:0000313" key="2">
    <source>
        <dbReference type="Proteomes" id="UP000023762"/>
    </source>
</evidence>
<gene>
    <name evidence="1" type="ORF">EHF_0883</name>
</gene>
<name>X5GD22_9RICK</name>
<keyword evidence="2" id="KW-1185">Reference proteome</keyword>
<reference evidence="1 2" key="1">
    <citation type="submission" date="2014-03" db="EMBL/GenBank/DDBJ databases">
        <title>Sequencing and Comparison of Genomes and Transcriptome Profiles of Human Ehrlichiosis Agents.</title>
        <authorList>
            <person name="Lin M."/>
            <person name="Daugherty S.C."/>
            <person name="Nagaraj S."/>
            <person name="Cheng Z."/>
            <person name="Xiong Q."/>
            <person name="Lin F.-Y."/>
            <person name="Sengamalay N."/>
            <person name="Ott S."/>
            <person name="Godinez A."/>
            <person name="Tallon L.J."/>
            <person name="Sadzewicz L."/>
            <person name="Fraser C.M."/>
            <person name="Dunning Hotopp J.C."/>
            <person name="Rikihisa Y."/>
        </authorList>
    </citation>
    <scope>NUCLEOTIDE SEQUENCE [LARGE SCALE GENOMIC DNA]</scope>
    <source>
        <strain evidence="1 2">HF</strain>
    </source>
</reference>
<evidence type="ECO:0000313" key="1">
    <source>
        <dbReference type="EMBL" id="AHX04977.1"/>
    </source>
</evidence>
<dbReference type="AlphaFoldDB" id="X5GD22"/>
<organism evidence="1 2">
    <name type="scientific">Ehrlichia japonica</name>
    <dbReference type="NCBI Taxonomy" id="391036"/>
    <lineage>
        <taxon>Bacteria</taxon>
        <taxon>Pseudomonadati</taxon>
        <taxon>Pseudomonadota</taxon>
        <taxon>Alphaproteobacteria</taxon>
        <taxon>Rickettsiales</taxon>
        <taxon>Anaplasmataceae</taxon>
        <taxon>Ehrlichia</taxon>
    </lineage>
</organism>
<dbReference type="Proteomes" id="UP000023762">
    <property type="component" value="Chromosome"/>
</dbReference>
<sequence length="39" mass="4482">MVNYDNLKISFNVNALYEEIVKGISQSVSTHDEAMYNED</sequence>
<proteinExistence type="predicted"/>
<protein>
    <submittedName>
        <fullName evidence="1">Uncharacterized protein</fullName>
    </submittedName>
</protein>
<dbReference type="KEGG" id="ehh:EHF_0883"/>
<dbReference type="HOGENOM" id="CLU_3308877_0_0_5"/>
<dbReference type="EMBL" id="CP007474">
    <property type="protein sequence ID" value="AHX04977.1"/>
    <property type="molecule type" value="Genomic_DNA"/>
</dbReference>